<dbReference type="Proteomes" id="UP000029736">
    <property type="component" value="Unassembled WGS sequence"/>
</dbReference>
<keyword evidence="1" id="KW-0472">Membrane</keyword>
<reference evidence="2 3" key="1">
    <citation type="journal article" date="2014" name="Int. J. Syst. Evol. Microbiol.">
        <title>Phaeodactylibacter xiamenensis gen. nov., sp. nov., a member of the family Saprospiraceae isolated from the marine alga Phaeodactylum tricornutum.</title>
        <authorList>
            <person name="Chen Z.Jr."/>
            <person name="Lei X."/>
            <person name="Lai Q."/>
            <person name="Li Y."/>
            <person name="Zhang B."/>
            <person name="Zhang J."/>
            <person name="Zhang H."/>
            <person name="Yang L."/>
            <person name="Zheng W."/>
            <person name="Tian Y."/>
            <person name="Yu Z."/>
            <person name="Xu H.Jr."/>
            <person name="Zheng T."/>
        </authorList>
    </citation>
    <scope>NUCLEOTIDE SEQUENCE [LARGE SCALE GENOMIC DNA]</scope>
    <source>
        <strain evidence="2 3">KD52</strain>
    </source>
</reference>
<dbReference type="AlphaFoldDB" id="A0A098S340"/>
<accession>A0A098S340</accession>
<dbReference type="RefSeq" id="WP_044225320.1">
    <property type="nucleotide sequence ID" value="NZ_JBKAGJ010000026.1"/>
</dbReference>
<name>A0A098S340_9BACT</name>
<evidence type="ECO:0000256" key="1">
    <source>
        <dbReference type="SAM" id="Phobius"/>
    </source>
</evidence>
<feature type="transmembrane region" description="Helical" evidence="1">
    <location>
        <begin position="20"/>
        <end position="40"/>
    </location>
</feature>
<dbReference type="EMBL" id="JPOS01000079">
    <property type="protein sequence ID" value="KGE86456.1"/>
    <property type="molecule type" value="Genomic_DNA"/>
</dbReference>
<keyword evidence="1" id="KW-1133">Transmembrane helix</keyword>
<evidence type="ECO:0000313" key="3">
    <source>
        <dbReference type="Proteomes" id="UP000029736"/>
    </source>
</evidence>
<protein>
    <submittedName>
        <fullName evidence="2">Uncharacterized protein</fullName>
    </submittedName>
</protein>
<proteinExistence type="predicted"/>
<sequence>MTQLMPYDYNQLFRGRPVWVKPVVIGVVVILVLLVIYFLVKAISKSLGFSSKKEPPIRFDVEDINFNPGDGPVTNFDLEPWVSELHDVLTSTYLLGFGISKRCDTYRRVSALNLNQLRALNFAYEAAYGLTIREAMRKTWDSGCMVFGSVGTDYGDLLETQLERIES</sequence>
<comment type="caution">
    <text evidence="2">The sequence shown here is derived from an EMBL/GenBank/DDBJ whole genome shotgun (WGS) entry which is preliminary data.</text>
</comment>
<organism evidence="2 3">
    <name type="scientific">Phaeodactylibacter xiamenensis</name>
    <dbReference type="NCBI Taxonomy" id="1524460"/>
    <lineage>
        <taxon>Bacteria</taxon>
        <taxon>Pseudomonadati</taxon>
        <taxon>Bacteroidota</taxon>
        <taxon>Saprospiria</taxon>
        <taxon>Saprospirales</taxon>
        <taxon>Haliscomenobacteraceae</taxon>
        <taxon>Phaeodactylibacter</taxon>
    </lineage>
</organism>
<keyword evidence="1" id="KW-0812">Transmembrane</keyword>
<gene>
    <name evidence="2" type="ORF">IX84_22020</name>
</gene>
<keyword evidence="3" id="KW-1185">Reference proteome</keyword>
<dbReference type="STRING" id="1524460.IX84_22020"/>
<evidence type="ECO:0000313" key="2">
    <source>
        <dbReference type="EMBL" id="KGE86456.1"/>
    </source>
</evidence>